<reference evidence="12" key="1">
    <citation type="submission" date="2019-08" db="EMBL/GenBank/DDBJ databases">
        <authorList>
            <person name="Kucharzyk K."/>
            <person name="Murdoch R.W."/>
            <person name="Higgins S."/>
            <person name="Loffler F."/>
        </authorList>
    </citation>
    <scope>NUCLEOTIDE SEQUENCE</scope>
</reference>
<proteinExistence type="predicted"/>
<organism evidence="12">
    <name type="scientific">bioreactor metagenome</name>
    <dbReference type="NCBI Taxonomy" id="1076179"/>
    <lineage>
        <taxon>unclassified sequences</taxon>
        <taxon>metagenomes</taxon>
        <taxon>ecological metagenomes</taxon>
    </lineage>
</organism>
<comment type="caution">
    <text evidence="12">The sequence shown here is derived from an EMBL/GenBank/DDBJ whole genome shotgun (WGS) entry which is preliminary data.</text>
</comment>
<evidence type="ECO:0000256" key="4">
    <source>
        <dbReference type="ARBA" id="ARBA00022695"/>
    </source>
</evidence>
<evidence type="ECO:0000313" key="12">
    <source>
        <dbReference type="EMBL" id="MPM21864.1"/>
    </source>
</evidence>
<dbReference type="PANTHER" id="PTHR30313:SF2">
    <property type="entry name" value="DNA PRIMASE"/>
    <property type="match status" value="1"/>
</dbReference>
<dbReference type="GO" id="GO:0000428">
    <property type="term" value="C:DNA-directed RNA polymerase complex"/>
    <property type="evidence" value="ECO:0007669"/>
    <property type="project" value="UniProtKB-KW"/>
</dbReference>
<feature type="region of interest" description="Disordered" evidence="10">
    <location>
        <begin position="371"/>
        <end position="442"/>
    </location>
</feature>
<dbReference type="GO" id="GO:1990077">
    <property type="term" value="C:primosome complex"/>
    <property type="evidence" value="ECO:0007669"/>
    <property type="project" value="UniProtKB-KW"/>
</dbReference>
<dbReference type="Gene3D" id="3.90.580.10">
    <property type="entry name" value="Zinc finger, CHC2-type domain"/>
    <property type="match status" value="1"/>
</dbReference>
<evidence type="ECO:0000256" key="7">
    <source>
        <dbReference type="ARBA" id="ARBA00022771"/>
    </source>
</evidence>
<keyword evidence="6" id="KW-0479">Metal-binding</keyword>
<dbReference type="Gene3D" id="3.40.1360.10">
    <property type="match status" value="1"/>
</dbReference>
<dbReference type="SMART" id="SM00493">
    <property type="entry name" value="TOPRIM"/>
    <property type="match status" value="1"/>
</dbReference>
<dbReference type="SUPFAM" id="SSF57783">
    <property type="entry name" value="Zinc beta-ribbon"/>
    <property type="match status" value="1"/>
</dbReference>
<keyword evidence="7" id="KW-0863">Zinc-finger</keyword>
<dbReference type="PANTHER" id="PTHR30313">
    <property type="entry name" value="DNA PRIMASE"/>
    <property type="match status" value="1"/>
</dbReference>
<keyword evidence="3 12" id="KW-0808">Transferase</keyword>
<keyword evidence="5" id="KW-0235">DNA replication</keyword>
<dbReference type="GO" id="GO:0006269">
    <property type="term" value="P:DNA replication, synthesis of primer"/>
    <property type="evidence" value="ECO:0007669"/>
    <property type="project" value="UniProtKB-KW"/>
</dbReference>
<dbReference type="InterPro" id="IPR006171">
    <property type="entry name" value="TOPRIM_dom"/>
</dbReference>
<dbReference type="AlphaFoldDB" id="A0A644Y6W9"/>
<evidence type="ECO:0000256" key="9">
    <source>
        <dbReference type="ARBA" id="ARBA00023163"/>
    </source>
</evidence>
<dbReference type="SUPFAM" id="SSF56731">
    <property type="entry name" value="DNA primase core"/>
    <property type="match status" value="1"/>
</dbReference>
<dbReference type="Pfam" id="PF13155">
    <property type="entry name" value="Toprim_2"/>
    <property type="match status" value="1"/>
</dbReference>
<sequence length="574" mass="64309">MKKQSKQSEFVDDYLTLETVVNWYGSVHFKSNGKALMRCPFHNDTHPSLKLDNHKGLWHCFPCGKGGDKATFVMEKESCSYPEALKLLCARHGGPADQSSASSETKGQFYENPIEFEGFFAPLETPQAKPKAPEPEATPEQLRAMEQENRAFANSCYGYVPDCGGLSEAYVNFGVRMVRQYPPQGFTQFKGRIAFPIHNERGMLVGFTCRYFGQVNSAGGKGIPKYINSANNALYNKSRVIYGLYQAIDHILSEGLVHMVEGPKDCIAMHAAGYQNTVALCGSALSDEQIELLKRYARRVSLVLDGDEAGQNAAARIEKQLADAGFMVMNCLLPEGEDPDSLFHRYGKEGFCTIFRESAYNRRRKRQGITTSDVRLVPSVSPSTRNTSEATSLISDRQNDKNEQQPSDPDQNHVKTSDQGNGSASPQTQPLNASFGESSIVGSRSQALRSGIEKHDYLVSQHNGRTSEQEHLFGGTLDDESGKSDIRVALFCDDELEVIALHQQNLMERPRLERLEAEIRMEMDHLMGILFYTTNKPERTEVLQKLVHASKRLNILYKELNRPHGTYNKQIRIK</sequence>
<dbReference type="InterPro" id="IPR050219">
    <property type="entry name" value="DnaG_primase"/>
</dbReference>
<dbReference type="InterPro" id="IPR034151">
    <property type="entry name" value="TOPRIM_DnaG_bac"/>
</dbReference>
<evidence type="ECO:0000256" key="8">
    <source>
        <dbReference type="ARBA" id="ARBA00022833"/>
    </source>
</evidence>
<dbReference type="CDD" id="cd03364">
    <property type="entry name" value="TOPRIM_DnaG_primases"/>
    <property type="match status" value="1"/>
</dbReference>
<evidence type="ECO:0000256" key="6">
    <source>
        <dbReference type="ARBA" id="ARBA00022723"/>
    </source>
</evidence>
<evidence type="ECO:0000256" key="2">
    <source>
        <dbReference type="ARBA" id="ARBA00022515"/>
    </source>
</evidence>
<dbReference type="InterPro" id="IPR013264">
    <property type="entry name" value="DNAG_N"/>
</dbReference>
<keyword evidence="8" id="KW-0862">Zinc</keyword>
<dbReference type="EMBL" id="VSSQ01003683">
    <property type="protein sequence ID" value="MPM21864.1"/>
    <property type="molecule type" value="Genomic_DNA"/>
</dbReference>
<name>A0A644Y6W9_9ZZZZ</name>
<dbReference type="InterPro" id="IPR036977">
    <property type="entry name" value="DNA_primase_Znf_CHC2"/>
</dbReference>
<dbReference type="InterPro" id="IPR002694">
    <property type="entry name" value="Znf_CHC2"/>
</dbReference>
<dbReference type="InterPro" id="IPR037068">
    <property type="entry name" value="DNA_primase_core_N_sf"/>
</dbReference>
<keyword evidence="2" id="KW-0639">Primosome</keyword>
<evidence type="ECO:0000256" key="1">
    <source>
        <dbReference type="ARBA" id="ARBA00022478"/>
    </source>
</evidence>
<keyword evidence="9" id="KW-0804">Transcription</keyword>
<keyword evidence="4 12" id="KW-0548">Nucleotidyltransferase</keyword>
<protein>
    <submittedName>
        <fullName evidence="12">DNA primase</fullName>
        <ecNumber evidence="12">2.7.7.-</ecNumber>
    </submittedName>
</protein>
<evidence type="ECO:0000256" key="3">
    <source>
        <dbReference type="ARBA" id="ARBA00022679"/>
    </source>
</evidence>
<dbReference type="GO" id="GO:0005737">
    <property type="term" value="C:cytoplasm"/>
    <property type="evidence" value="ECO:0007669"/>
    <property type="project" value="TreeGrafter"/>
</dbReference>
<keyword evidence="1" id="KW-0240">DNA-directed RNA polymerase</keyword>
<dbReference type="GO" id="GO:0008270">
    <property type="term" value="F:zinc ion binding"/>
    <property type="evidence" value="ECO:0007669"/>
    <property type="project" value="UniProtKB-KW"/>
</dbReference>
<evidence type="ECO:0000256" key="5">
    <source>
        <dbReference type="ARBA" id="ARBA00022705"/>
    </source>
</evidence>
<feature type="domain" description="Toprim" evidence="11">
    <location>
        <begin position="255"/>
        <end position="347"/>
    </location>
</feature>
<evidence type="ECO:0000259" key="11">
    <source>
        <dbReference type="PROSITE" id="PS50880"/>
    </source>
</evidence>
<accession>A0A644Y6W9</accession>
<dbReference type="PROSITE" id="PS50880">
    <property type="entry name" value="TOPRIM"/>
    <property type="match status" value="1"/>
</dbReference>
<evidence type="ECO:0000256" key="10">
    <source>
        <dbReference type="SAM" id="MobiDB-lite"/>
    </source>
</evidence>
<dbReference type="GO" id="GO:0003899">
    <property type="term" value="F:DNA-directed RNA polymerase activity"/>
    <property type="evidence" value="ECO:0007669"/>
    <property type="project" value="InterPro"/>
</dbReference>
<dbReference type="SMART" id="SM00400">
    <property type="entry name" value="ZnF_CHCC"/>
    <property type="match status" value="1"/>
</dbReference>
<feature type="compositionally biased region" description="Polar residues" evidence="10">
    <location>
        <begin position="417"/>
        <end position="442"/>
    </location>
</feature>
<dbReference type="GO" id="GO:0003677">
    <property type="term" value="F:DNA binding"/>
    <property type="evidence" value="ECO:0007669"/>
    <property type="project" value="InterPro"/>
</dbReference>
<feature type="compositionally biased region" description="Polar residues" evidence="10">
    <location>
        <begin position="380"/>
        <end position="396"/>
    </location>
</feature>
<dbReference type="EC" id="2.7.7.-" evidence="12"/>
<gene>
    <name evidence="12" type="primary">dnaG_35</name>
    <name evidence="12" type="ORF">SDC9_68314</name>
</gene>
<dbReference type="Pfam" id="PF08275">
    <property type="entry name" value="DNAG_N"/>
    <property type="match status" value="1"/>
</dbReference>
<dbReference type="Gene3D" id="3.90.980.10">
    <property type="entry name" value="DNA primase, catalytic core, N-terminal domain"/>
    <property type="match status" value="1"/>
</dbReference>
<dbReference type="Pfam" id="PF01807">
    <property type="entry name" value="Zn_ribbon_DnaG"/>
    <property type="match status" value="1"/>
</dbReference>